<dbReference type="AlphaFoldDB" id="A0A016RTK8"/>
<sequence>MRMVTNYRFRPLREKILKKDEVDGMTRFQNISISHESKPKVAIILLATVYTVSVDGGNPLMVLTSTPRNRAARARIDIVCCNYATYRY</sequence>
<evidence type="ECO:0000313" key="1">
    <source>
        <dbReference type="EMBL" id="EYB81319.1"/>
    </source>
</evidence>
<accession>A0A016RTK8</accession>
<comment type="caution">
    <text evidence="1">The sequence shown here is derived from an EMBL/GenBank/DDBJ whole genome shotgun (WGS) entry which is preliminary data.</text>
</comment>
<protein>
    <submittedName>
        <fullName evidence="1">Uncharacterized protein</fullName>
    </submittedName>
</protein>
<name>A0A016RTK8_9BILA</name>
<organism evidence="1 2">
    <name type="scientific">Ancylostoma ceylanicum</name>
    <dbReference type="NCBI Taxonomy" id="53326"/>
    <lineage>
        <taxon>Eukaryota</taxon>
        <taxon>Metazoa</taxon>
        <taxon>Ecdysozoa</taxon>
        <taxon>Nematoda</taxon>
        <taxon>Chromadorea</taxon>
        <taxon>Rhabditida</taxon>
        <taxon>Rhabditina</taxon>
        <taxon>Rhabditomorpha</taxon>
        <taxon>Strongyloidea</taxon>
        <taxon>Ancylostomatidae</taxon>
        <taxon>Ancylostomatinae</taxon>
        <taxon>Ancylostoma</taxon>
    </lineage>
</organism>
<keyword evidence="2" id="KW-1185">Reference proteome</keyword>
<reference evidence="2" key="1">
    <citation type="journal article" date="2015" name="Nat. Genet.">
        <title>The genome and transcriptome of the zoonotic hookworm Ancylostoma ceylanicum identify infection-specific gene families.</title>
        <authorList>
            <person name="Schwarz E.M."/>
            <person name="Hu Y."/>
            <person name="Antoshechkin I."/>
            <person name="Miller M.M."/>
            <person name="Sternberg P.W."/>
            <person name="Aroian R.V."/>
        </authorList>
    </citation>
    <scope>NUCLEOTIDE SEQUENCE</scope>
    <source>
        <strain evidence="2">HY135</strain>
    </source>
</reference>
<proteinExistence type="predicted"/>
<dbReference type="Proteomes" id="UP000024635">
    <property type="component" value="Unassembled WGS sequence"/>
</dbReference>
<evidence type="ECO:0000313" key="2">
    <source>
        <dbReference type="Proteomes" id="UP000024635"/>
    </source>
</evidence>
<gene>
    <name evidence="1" type="primary">Acey_s0387.g477</name>
    <name evidence="1" type="ORF">Y032_0387g477</name>
</gene>
<dbReference type="EMBL" id="JARK01001723">
    <property type="protein sequence ID" value="EYB81319.1"/>
    <property type="molecule type" value="Genomic_DNA"/>
</dbReference>